<dbReference type="InterPro" id="IPR003661">
    <property type="entry name" value="HisK_dim/P_dom"/>
</dbReference>
<dbReference type="SUPFAM" id="SSF47384">
    <property type="entry name" value="Homodimeric domain of signal transducing histidine kinase"/>
    <property type="match status" value="1"/>
</dbReference>
<dbReference type="PRINTS" id="PR00344">
    <property type="entry name" value="BCTRLSENSOR"/>
</dbReference>
<dbReference type="Pfam" id="PF00512">
    <property type="entry name" value="HisKA"/>
    <property type="match status" value="1"/>
</dbReference>
<dbReference type="Gene3D" id="1.10.287.130">
    <property type="match status" value="1"/>
</dbReference>
<evidence type="ECO:0000313" key="10">
    <source>
        <dbReference type="EMBL" id="GGZ56559.1"/>
    </source>
</evidence>
<dbReference type="GeneID" id="94369433"/>
<dbReference type="InterPro" id="IPR004358">
    <property type="entry name" value="Sig_transdc_His_kin-like_C"/>
</dbReference>
<dbReference type="PANTHER" id="PTHR43065:SF10">
    <property type="entry name" value="PEROXIDE STRESS-ACTIVATED HISTIDINE KINASE MAK3"/>
    <property type="match status" value="1"/>
</dbReference>
<comment type="catalytic activity">
    <reaction evidence="1">
        <text>ATP + protein L-histidine = ADP + protein N-phospho-L-histidine.</text>
        <dbReference type="EC" id="2.7.13.3"/>
    </reaction>
</comment>
<gene>
    <name evidence="10" type="ORF">GCM10008088_17670</name>
</gene>
<keyword evidence="3" id="KW-0597">Phosphoprotein</keyword>
<keyword evidence="6" id="KW-0418">Kinase</keyword>
<dbReference type="PANTHER" id="PTHR43065">
    <property type="entry name" value="SENSOR HISTIDINE KINASE"/>
    <property type="match status" value="1"/>
</dbReference>
<dbReference type="RefSeq" id="WP_027885672.1">
    <property type="nucleotide sequence ID" value="NZ_BMWY01000004.1"/>
</dbReference>
<accession>A0ABQ3BW52</accession>
<evidence type="ECO:0000256" key="7">
    <source>
        <dbReference type="ARBA" id="ARBA00022840"/>
    </source>
</evidence>
<dbReference type="InterPro" id="IPR003594">
    <property type="entry name" value="HATPase_dom"/>
</dbReference>
<keyword evidence="8" id="KW-0902">Two-component regulatory system</keyword>
<evidence type="ECO:0000256" key="6">
    <source>
        <dbReference type="ARBA" id="ARBA00022777"/>
    </source>
</evidence>
<evidence type="ECO:0000313" key="11">
    <source>
        <dbReference type="Proteomes" id="UP000615593"/>
    </source>
</evidence>
<reference evidence="11" key="1">
    <citation type="journal article" date="2019" name="Int. J. Syst. Evol. Microbiol.">
        <title>The Global Catalogue of Microorganisms (GCM) 10K type strain sequencing project: providing services to taxonomists for standard genome sequencing and annotation.</title>
        <authorList>
            <consortium name="The Broad Institute Genomics Platform"/>
            <consortium name="The Broad Institute Genome Sequencing Center for Infectious Disease"/>
            <person name="Wu L."/>
            <person name="Ma J."/>
        </authorList>
    </citation>
    <scope>NUCLEOTIDE SEQUENCE [LARGE SCALE GENOMIC DNA]</scope>
    <source>
        <strain evidence="11">KCTC 12708</strain>
    </source>
</reference>
<evidence type="ECO:0000256" key="3">
    <source>
        <dbReference type="ARBA" id="ARBA00022553"/>
    </source>
</evidence>
<dbReference type="Gene3D" id="3.30.565.10">
    <property type="entry name" value="Histidine kinase-like ATPase, C-terminal domain"/>
    <property type="match status" value="1"/>
</dbReference>
<protein>
    <recommendedName>
        <fullName evidence="2">histidine kinase</fullName>
        <ecNumber evidence="2">2.7.13.3</ecNumber>
    </recommendedName>
</protein>
<dbReference type="InterPro" id="IPR005467">
    <property type="entry name" value="His_kinase_dom"/>
</dbReference>
<evidence type="ECO:0000256" key="4">
    <source>
        <dbReference type="ARBA" id="ARBA00022679"/>
    </source>
</evidence>
<dbReference type="EMBL" id="BMWY01000004">
    <property type="protein sequence ID" value="GGZ56559.1"/>
    <property type="molecule type" value="Genomic_DNA"/>
</dbReference>
<dbReference type="Pfam" id="PF02518">
    <property type="entry name" value="HATPase_c"/>
    <property type="match status" value="1"/>
</dbReference>
<keyword evidence="7" id="KW-0067">ATP-binding</keyword>
<evidence type="ECO:0000259" key="9">
    <source>
        <dbReference type="PROSITE" id="PS50109"/>
    </source>
</evidence>
<evidence type="ECO:0000256" key="8">
    <source>
        <dbReference type="ARBA" id="ARBA00023012"/>
    </source>
</evidence>
<dbReference type="PROSITE" id="PS50109">
    <property type="entry name" value="HIS_KIN"/>
    <property type="match status" value="1"/>
</dbReference>
<organism evidence="10 11">
    <name type="scientific">Mesonia mobilis</name>
    <dbReference type="NCBI Taxonomy" id="369791"/>
    <lineage>
        <taxon>Bacteria</taxon>
        <taxon>Pseudomonadati</taxon>
        <taxon>Bacteroidota</taxon>
        <taxon>Flavobacteriia</taxon>
        <taxon>Flavobacteriales</taxon>
        <taxon>Flavobacteriaceae</taxon>
        <taxon>Mesonia</taxon>
    </lineage>
</organism>
<proteinExistence type="predicted"/>
<evidence type="ECO:0000256" key="1">
    <source>
        <dbReference type="ARBA" id="ARBA00000085"/>
    </source>
</evidence>
<name>A0ABQ3BW52_9FLAO</name>
<comment type="caution">
    <text evidence="10">The sequence shown here is derived from an EMBL/GenBank/DDBJ whole genome shotgun (WGS) entry which is preliminary data.</text>
</comment>
<feature type="domain" description="Histidine kinase" evidence="9">
    <location>
        <begin position="151"/>
        <end position="359"/>
    </location>
</feature>
<dbReference type="EC" id="2.7.13.3" evidence="2"/>
<keyword evidence="11" id="KW-1185">Reference proteome</keyword>
<evidence type="ECO:0000256" key="2">
    <source>
        <dbReference type="ARBA" id="ARBA00012438"/>
    </source>
</evidence>
<dbReference type="InterPro" id="IPR036097">
    <property type="entry name" value="HisK_dim/P_sf"/>
</dbReference>
<dbReference type="SMART" id="SM00387">
    <property type="entry name" value="HATPase_c"/>
    <property type="match status" value="1"/>
</dbReference>
<dbReference type="SMART" id="SM00388">
    <property type="entry name" value="HisKA"/>
    <property type="match status" value="1"/>
</dbReference>
<evidence type="ECO:0000256" key="5">
    <source>
        <dbReference type="ARBA" id="ARBA00022741"/>
    </source>
</evidence>
<dbReference type="CDD" id="cd00082">
    <property type="entry name" value="HisKA"/>
    <property type="match status" value="1"/>
</dbReference>
<sequence>METTELKLRERIKELTCLYEVSSIISNTDIDSLETSLTAILVSIKKAFQFPSATEISVVYKDVNYATGVLNDQLTISSKIQLFNQPKGELTASLTSNKSSFLKEEKQLIDSIALKMSSLLERIEIKENEKSLRRQIEHTDRLNILGEITAGIAHELNTPLTNILGFSELLQENFPEKSDFHTDLDKIIKNAIYSREVVKKLMFFSCKMPQEWQIADIKPTLKSAIDLLKPSLRKKEINCVLDIEDHLVLKADVLQITQVIFNLVMNAIYFTPVNGTIKIKAYKTKTNIIIKVIDEGIGFNKNTKTKLFEPFFSTKPVGEGSGLGLSVVHGIIASHKGKITANNNPHQGATFKIKLPATF</sequence>
<dbReference type="SUPFAM" id="SSF55874">
    <property type="entry name" value="ATPase domain of HSP90 chaperone/DNA topoisomerase II/histidine kinase"/>
    <property type="match status" value="1"/>
</dbReference>
<keyword evidence="5" id="KW-0547">Nucleotide-binding</keyword>
<dbReference type="Proteomes" id="UP000615593">
    <property type="component" value="Unassembled WGS sequence"/>
</dbReference>
<keyword evidence="4" id="KW-0808">Transferase</keyword>
<dbReference type="InterPro" id="IPR036890">
    <property type="entry name" value="HATPase_C_sf"/>
</dbReference>